<protein>
    <submittedName>
        <fullName evidence="4">Cyclic di-GMP phosphodiesterase response regulator RpfG</fullName>
        <ecNumber evidence="4">3.1.4.52</ecNumber>
    </submittedName>
</protein>
<proteinExistence type="predicted"/>
<dbReference type="Gene3D" id="1.10.3210.10">
    <property type="entry name" value="Hypothetical protein af1432"/>
    <property type="match status" value="1"/>
</dbReference>
<dbReference type="PANTHER" id="PTHR45228">
    <property type="entry name" value="CYCLIC DI-GMP PHOSPHODIESTERASE TM_0186-RELATED"/>
    <property type="match status" value="1"/>
</dbReference>
<dbReference type="EMBL" id="CP042997">
    <property type="protein sequence ID" value="QEH33264.1"/>
    <property type="molecule type" value="Genomic_DNA"/>
</dbReference>
<dbReference type="SUPFAM" id="SSF52172">
    <property type="entry name" value="CheY-like"/>
    <property type="match status" value="1"/>
</dbReference>
<dbReference type="SMART" id="SM00471">
    <property type="entry name" value="HDc"/>
    <property type="match status" value="1"/>
</dbReference>
<evidence type="ECO:0000259" key="3">
    <source>
        <dbReference type="PROSITE" id="PS51832"/>
    </source>
</evidence>
<dbReference type="SUPFAM" id="SSF109604">
    <property type="entry name" value="HD-domain/PDEase-like"/>
    <property type="match status" value="1"/>
</dbReference>
<evidence type="ECO:0000313" key="4">
    <source>
        <dbReference type="EMBL" id="QEH33264.1"/>
    </source>
</evidence>
<dbReference type="EC" id="3.1.4.52" evidence="4"/>
<organism evidence="4 5">
    <name type="scientific">Aquisphaera giovannonii</name>
    <dbReference type="NCBI Taxonomy" id="406548"/>
    <lineage>
        <taxon>Bacteria</taxon>
        <taxon>Pseudomonadati</taxon>
        <taxon>Planctomycetota</taxon>
        <taxon>Planctomycetia</taxon>
        <taxon>Isosphaerales</taxon>
        <taxon>Isosphaeraceae</taxon>
        <taxon>Aquisphaera</taxon>
    </lineage>
</organism>
<dbReference type="Proteomes" id="UP000324233">
    <property type="component" value="Chromosome"/>
</dbReference>
<dbReference type="CDD" id="cd00077">
    <property type="entry name" value="HDc"/>
    <property type="match status" value="1"/>
</dbReference>
<dbReference type="PROSITE" id="PS50110">
    <property type="entry name" value="RESPONSE_REGULATORY"/>
    <property type="match status" value="1"/>
</dbReference>
<keyword evidence="1" id="KW-0597">Phosphoprotein</keyword>
<feature type="domain" description="Response regulatory" evidence="2">
    <location>
        <begin position="21"/>
        <end position="137"/>
    </location>
</feature>
<dbReference type="PANTHER" id="PTHR45228:SF1">
    <property type="entry name" value="CYCLIC DI-GMP PHOSPHODIESTERASE TM_0186"/>
    <property type="match status" value="1"/>
</dbReference>
<feature type="modified residue" description="4-aspartylphosphate" evidence="1">
    <location>
        <position position="70"/>
    </location>
</feature>
<dbReference type="AlphaFoldDB" id="A0A5B9VZ99"/>
<dbReference type="GO" id="GO:0071111">
    <property type="term" value="F:cyclic-guanylate-specific phosphodiesterase activity"/>
    <property type="evidence" value="ECO:0007669"/>
    <property type="project" value="UniProtKB-EC"/>
</dbReference>
<dbReference type="InterPro" id="IPR003607">
    <property type="entry name" value="HD/PDEase_dom"/>
</dbReference>
<evidence type="ECO:0000259" key="2">
    <source>
        <dbReference type="PROSITE" id="PS50110"/>
    </source>
</evidence>
<sequence>MTWMGRKRRRHVVATTDSVSLILIVDDEPSGRRALESLLLGQGYGLAFAASADEALTLARGLEPDLILLDVMMPGTDGIEALRQLRSIPRIGEIPVILVTSLDDRASRLAGLEAGADDFVAKPIDRLELRTRVRTIMRLNRFRKLRDAVCSLSEAYDATLEGWVRALDLREHQLEGHSERVAEMTARLAREMGVEPADVVHIYRGALLHDIGKIAIPDAILLKAGPLDEAEWTIMRRHPDYARAMIEPIAYLRPALEIPYCHHERWDGKGYPRGLRAEAIPKSARIFSAVDVWDALSSDRPYRACWDRARVSQYLLDNSGTLFDPDVVTCFVKLLGEDEIRRTAASPADLAQDLSPAARPDDPGILAAPAASCYRLRSETPPARIDLTEAVPDLLTIPFRSIHRDRLGRPYAERSLVNSG</sequence>
<dbReference type="InterPro" id="IPR037522">
    <property type="entry name" value="HD_GYP_dom"/>
</dbReference>
<dbReference type="SMART" id="SM00448">
    <property type="entry name" value="REC"/>
    <property type="match status" value="1"/>
</dbReference>
<keyword evidence="4" id="KW-0378">Hydrolase</keyword>
<evidence type="ECO:0000313" key="5">
    <source>
        <dbReference type="Proteomes" id="UP000324233"/>
    </source>
</evidence>
<reference evidence="4 5" key="1">
    <citation type="submission" date="2019-08" db="EMBL/GenBank/DDBJ databases">
        <title>Deep-cultivation of Planctomycetes and their phenomic and genomic characterization uncovers novel biology.</title>
        <authorList>
            <person name="Wiegand S."/>
            <person name="Jogler M."/>
            <person name="Boedeker C."/>
            <person name="Pinto D."/>
            <person name="Vollmers J."/>
            <person name="Rivas-Marin E."/>
            <person name="Kohn T."/>
            <person name="Peeters S.H."/>
            <person name="Heuer A."/>
            <person name="Rast P."/>
            <person name="Oberbeckmann S."/>
            <person name="Bunk B."/>
            <person name="Jeske O."/>
            <person name="Meyerdierks A."/>
            <person name="Storesund J.E."/>
            <person name="Kallscheuer N."/>
            <person name="Luecker S."/>
            <person name="Lage O.M."/>
            <person name="Pohl T."/>
            <person name="Merkel B.J."/>
            <person name="Hornburger P."/>
            <person name="Mueller R.-W."/>
            <person name="Bruemmer F."/>
            <person name="Labrenz M."/>
            <person name="Spormann A.M."/>
            <person name="Op den Camp H."/>
            <person name="Overmann J."/>
            <person name="Amann R."/>
            <person name="Jetten M.S.M."/>
            <person name="Mascher T."/>
            <person name="Medema M.H."/>
            <person name="Devos D.P."/>
            <person name="Kaster A.-K."/>
            <person name="Ovreas L."/>
            <person name="Rohde M."/>
            <person name="Galperin M.Y."/>
            <person name="Jogler C."/>
        </authorList>
    </citation>
    <scope>NUCLEOTIDE SEQUENCE [LARGE SCALE GENOMIC DNA]</scope>
    <source>
        <strain evidence="4 5">OJF2</strain>
    </source>
</reference>
<gene>
    <name evidence="4" type="primary">rpfG_1</name>
    <name evidence="4" type="ORF">OJF2_17640</name>
</gene>
<dbReference type="InterPro" id="IPR052020">
    <property type="entry name" value="Cyclic_di-GMP/3'3'-cGAMP_PDE"/>
</dbReference>
<name>A0A5B9VZ99_9BACT</name>
<dbReference type="Gene3D" id="3.40.50.2300">
    <property type="match status" value="1"/>
</dbReference>
<accession>A0A5B9VZ99</accession>
<dbReference type="InterPro" id="IPR011006">
    <property type="entry name" value="CheY-like_superfamily"/>
</dbReference>
<dbReference type="Pfam" id="PF00072">
    <property type="entry name" value="Response_reg"/>
    <property type="match status" value="1"/>
</dbReference>
<evidence type="ECO:0000256" key="1">
    <source>
        <dbReference type="PROSITE-ProRule" id="PRU00169"/>
    </source>
</evidence>
<dbReference type="KEGG" id="agv:OJF2_17640"/>
<dbReference type="InterPro" id="IPR001789">
    <property type="entry name" value="Sig_transdc_resp-reg_receiver"/>
</dbReference>
<keyword evidence="5" id="KW-1185">Reference proteome</keyword>
<dbReference type="PROSITE" id="PS51832">
    <property type="entry name" value="HD_GYP"/>
    <property type="match status" value="1"/>
</dbReference>
<dbReference type="Pfam" id="PF13487">
    <property type="entry name" value="HD_5"/>
    <property type="match status" value="1"/>
</dbReference>
<dbReference type="GO" id="GO:0000160">
    <property type="term" value="P:phosphorelay signal transduction system"/>
    <property type="evidence" value="ECO:0007669"/>
    <property type="project" value="InterPro"/>
</dbReference>
<feature type="domain" description="HD-GYP" evidence="3">
    <location>
        <begin position="152"/>
        <end position="347"/>
    </location>
</feature>